<dbReference type="GO" id="GO:0005509">
    <property type="term" value="F:calcium ion binding"/>
    <property type="evidence" value="ECO:0007669"/>
    <property type="project" value="InterPro"/>
</dbReference>
<dbReference type="InterPro" id="IPR011992">
    <property type="entry name" value="EF-hand-dom_pair"/>
</dbReference>
<dbReference type="Pfam" id="PF13499">
    <property type="entry name" value="EF-hand_7"/>
    <property type="match status" value="1"/>
</dbReference>
<keyword evidence="4" id="KW-1185">Reference proteome</keyword>
<organism evidence="3 4">
    <name type="scientific">Bemisia tabaci</name>
    <name type="common">Sweetpotato whitefly</name>
    <name type="synonym">Aleurodes tabaci</name>
    <dbReference type="NCBI Taxonomy" id="7038"/>
    <lineage>
        <taxon>Eukaryota</taxon>
        <taxon>Metazoa</taxon>
        <taxon>Ecdysozoa</taxon>
        <taxon>Arthropoda</taxon>
        <taxon>Hexapoda</taxon>
        <taxon>Insecta</taxon>
        <taxon>Pterygota</taxon>
        <taxon>Neoptera</taxon>
        <taxon>Paraneoptera</taxon>
        <taxon>Hemiptera</taxon>
        <taxon>Sternorrhyncha</taxon>
        <taxon>Aleyrodoidea</taxon>
        <taxon>Aleyrodidae</taxon>
        <taxon>Aleyrodinae</taxon>
        <taxon>Bemisia</taxon>
    </lineage>
</organism>
<proteinExistence type="predicted"/>
<evidence type="ECO:0000313" key="3">
    <source>
        <dbReference type="EMBL" id="CAH0388663.1"/>
    </source>
</evidence>
<evidence type="ECO:0000259" key="2">
    <source>
        <dbReference type="Pfam" id="PF13499"/>
    </source>
</evidence>
<feature type="domain" description="EF-hand" evidence="2">
    <location>
        <begin position="6"/>
        <end position="63"/>
    </location>
</feature>
<dbReference type="InterPro" id="IPR002048">
    <property type="entry name" value="EF_hand_dom"/>
</dbReference>
<dbReference type="Gene3D" id="1.10.238.10">
    <property type="entry name" value="EF-hand"/>
    <property type="match status" value="1"/>
</dbReference>
<sequence length="321" mass="37763">MEPTAEFYFNLADREKKGFIVKRDMQRLLESESEVSFSPPQLESVFELMDKRGRGYVTLEEFTVIFENFCGLEAKQGLDSKSECRRLLQSIKDTNVIPRALPELEKITDCLLDSQFSAFTNVYQDVWERFLSILHQDLTLRLEQEEILERNMKLKERDSFNYVQSMMDEMESQIQTERKKIADEEQRKAQKATARLANELEEKERRLQLIGIKEHELKSQIAVIKGKNSSLSNLNEKLLRQKEQLEEEIAEERKRTEELLGQIGEYKQKLDEKRSEDQEINQVYHVNLPPLHSKLLLQAKGLAEQLRMLFALEAFLLSDKR</sequence>
<dbReference type="Proteomes" id="UP001152759">
    <property type="component" value="Chromosome 4"/>
</dbReference>
<protein>
    <recommendedName>
        <fullName evidence="2">EF-hand domain-containing protein</fullName>
    </recommendedName>
</protein>
<dbReference type="EMBL" id="OU963865">
    <property type="protein sequence ID" value="CAH0388663.1"/>
    <property type="molecule type" value="Genomic_DNA"/>
</dbReference>
<evidence type="ECO:0000256" key="1">
    <source>
        <dbReference type="SAM" id="Coils"/>
    </source>
</evidence>
<feature type="coiled-coil region" evidence="1">
    <location>
        <begin position="167"/>
        <end position="276"/>
    </location>
</feature>
<keyword evidence="1" id="KW-0175">Coiled coil</keyword>
<name>A0A9P0AAZ3_BEMTA</name>
<reference evidence="3" key="1">
    <citation type="submission" date="2021-12" db="EMBL/GenBank/DDBJ databases">
        <authorList>
            <person name="King R."/>
        </authorList>
    </citation>
    <scope>NUCLEOTIDE SEQUENCE</scope>
</reference>
<evidence type="ECO:0000313" key="4">
    <source>
        <dbReference type="Proteomes" id="UP001152759"/>
    </source>
</evidence>
<accession>A0A9P0AAZ3</accession>
<dbReference type="SUPFAM" id="SSF47473">
    <property type="entry name" value="EF-hand"/>
    <property type="match status" value="1"/>
</dbReference>
<gene>
    <name evidence="3" type="ORF">BEMITA_LOCUS7566</name>
</gene>
<dbReference type="AlphaFoldDB" id="A0A9P0AAZ3"/>